<organism evidence="2 3">
    <name type="scientific">Cysteiniphilum litorale</name>
    <dbReference type="NCBI Taxonomy" id="2056700"/>
    <lineage>
        <taxon>Bacteria</taxon>
        <taxon>Pseudomonadati</taxon>
        <taxon>Pseudomonadota</taxon>
        <taxon>Gammaproteobacteria</taxon>
        <taxon>Thiotrichales</taxon>
        <taxon>Fastidiosibacteraceae</taxon>
        <taxon>Cysteiniphilum</taxon>
    </lineage>
</organism>
<dbReference type="AlphaFoldDB" id="A0A8J3E8C5"/>
<dbReference type="SUPFAM" id="SSF51182">
    <property type="entry name" value="RmlC-like cupins"/>
    <property type="match status" value="1"/>
</dbReference>
<feature type="domain" description="Cupin type-2" evidence="1">
    <location>
        <begin position="43"/>
        <end position="100"/>
    </location>
</feature>
<dbReference type="InterPro" id="IPR014710">
    <property type="entry name" value="RmlC-like_jellyroll"/>
</dbReference>
<dbReference type="CDD" id="cd06981">
    <property type="entry name" value="cupin_reut_a1446"/>
    <property type="match status" value="1"/>
</dbReference>
<accession>A0A8J3E8C5</accession>
<dbReference type="InterPro" id="IPR011051">
    <property type="entry name" value="RmlC_Cupin_sf"/>
</dbReference>
<name>A0A8J3E8C5_9GAMM</name>
<reference evidence="2" key="2">
    <citation type="submission" date="2020-09" db="EMBL/GenBank/DDBJ databases">
        <authorList>
            <person name="Sun Q."/>
            <person name="Zhou Y."/>
        </authorList>
    </citation>
    <scope>NUCLEOTIDE SEQUENCE</scope>
    <source>
        <strain evidence="2">CGMCC 1.15758</strain>
    </source>
</reference>
<dbReference type="Pfam" id="PF07883">
    <property type="entry name" value="Cupin_2"/>
    <property type="match status" value="1"/>
</dbReference>
<dbReference type="Proteomes" id="UP000636949">
    <property type="component" value="Unassembled WGS sequence"/>
</dbReference>
<dbReference type="RefSeq" id="WP_117001499.1">
    <property type="nucleotide sequence ID" value="NZ_BMJS01000002.1"/>
</dbReference>
<comment type="caution">
    <text evidence="2">The sequence shown here is derived from an EMBL/GenBank/DDBJ whole genome shotgun (WGS) entry which is preliminary data.</text>
</comment>
<reference evidence="2" key="1">
    <citation type="journal article" date="2014" name="Int. J. Syst. Evol. Microbiol.">
        <title>Complete genome sequence of Corynebacterium casei LMG S-19264T (=DSM 44701T), isolated from a smear-ripened cheese.</title>
        <authorList>
            <consortium name="US DOE Joint Genome Institute (JGI-PGF)"/>
            <person name="Walter F."/>
            <person name="Albersmeier A."/>
            <person name="Kalinowski J."/>
            <person name="Ruckert C."/>
        </authorList>
    </citation>
    <scope>NUCLEOTIDE SEQUENCE</scope>
    <source>
        <strain evidence="2">CGMCC 1.15758</strain>
    </source>
</reference>
<evidence type="ECO:0000313" key="2">
    <source>
        <dbReference type="EMBL" id="GGF89847.1"/>
    </source>
</evidence>
<keyword evidence="3" id="KW-1185">Reference proteome</keyword>
<proteinExistence type="predicted"/>
<dbReference type="EMBL" id="BMJS01000002">
    <property type="protein sequence ID" value="GGF89847.1"/>
    <property type="molecule type" value="Genomic_DNA"/>
</dbReference>
<dbReference type="OrthoDB" id="9798585at2"/>
<dbReference type="InterPro" id="IPR013096">
    <property type="entry name" value="Cupin_2"/>
</dbReference>
<gene>
    <name evidence="2" type="ORF">GCM10010995_04010</name>
</gene>
<evidence type="ECO:0000313" key="3">
    <source>
        <dbReference type="Proteomes" id="UP000636949"/>
    </source>
</evidence>
<protein>
    <recommendedName>
        <fullName evidence="1">Cupin type-2 domain-containing protein</fullName>
    </recommendedName>
</protein>
<dbReference type="Gene3D" id="2.60.120.10">
    <property type="entry name" value="Jelly Rolls"/>
    <property type="match status" value="1"/>
</dbReference>
<sequence length="107" mass="12044">MNLYDIPKHAEHELFDIIHAIKNAQNIKIERIVSYGQTTPKNEPYIQTQDELVLVLQGQATLLMNDMSHSLATGDSLLIPSNTPHWVTHTSSSPATIWLAIHFDTVI</sequence>
<evidence type="ECO:0000259" key="1">
    <source>
        <dbReference type="Pfam" id="PF07883"/>
    </source>
</evidence>